<dbReference type="InterPro" id="IPR018957">
    <property type="entry name" value="Znf_C3HC4_RING-type"/>
</dbReference>
<gene>
    <name evidence="9" type="ORF">BN9_085170</name>
</gene>
<sequence>MFPSILDSDDEIFYEALHGEYDVSFIPERVDLHGYKPSTNSQPNNENRQPSPREMTPSICRFYVLGKCRYESLCTYSHNIEIRDTQRLTEPSEMVDAARFVDCPFFLRGNCKFGDFCRLRHAVPRPLAHRCCTPVFSKRITTYPNTPLSAYTCGICLDDIVDSGKRFGLLTGCDHCFCTECLCEWRRSKDLDVEVTRTCPECRQPSFFIVPSITFCKGIEKEHAIRAYKHHLGKRKCKYFDGMFGSCPFGQHCFYAHLDEDGRDVKTLDYRKRALSHLHTRLWSSYSQLLSFLQSFGWVENDTLELEDFDGE</sequence>
<dbReference type="SMART" id="SM00356">
    <property type="entry name" value="ZnF_C3H1"/>
    <property type="match status" value="3"/>
</dbReference>
<evidence type="ECO:0000256" key="3">
    <source>
        <dbReference type="ARBA" id="ARBA00022771"/>
    </source>
</evidence>
<feature type="compositionally biased region" description="Polar residues" evidence="6">
    <location>
        <begin position="37"/>
        <end position="50"/>
    </location>
</feature>
<dbReference type="InterPro" id="IPR000571">
    <property type="entry name" value="Znf_CCCH"/>
</dbReference>
<dbReference type="InterPro" id="IPR036855">
    <property type="entry name" value="Znf_CCCH_sf"/>
</dbReference>
<dbReference type="STRING" id="65357.A0A024GLX5"/>
<name>A0A024GLX5_9STRA</name>
<dbReference type="GO" id="GO:0008270">
    <property type="term" value="F:zinc ion binding"/>
    <property type="evidence" value="ECO:0007669"/>
    <property type="project" value="UniProtKB-KW"/>
</dbReference>
<keyword evidence="1" id="KW-0808">Transferase</keyword>
<dbReference type="InterPro" id="IPR045072">
    <property type="entry name" value="MKRN-like"/>
</dbReference>
<keyword evidence="10" id="KW-1185">Reference proteome</keyword>
<feature type="zinc finger region" description="C3H1-type" evidence="5">
    <location>
        <begin position="232"/>
        <end position="260"/>
    </location>
</feature>
<dbReference type="InterPro" id="IPR017907">
    <property type="entry name" value="Znf_RING_CS"/>
</dbReference>
<evidence type="ECO:0000256" key="2">
    <source>
        <dbReference type="ARBA" id="ARBA00022723"/>
    </source>
</evidence>
<dbReference type="PANTHER" id="PTHR11224:SF10">
    <property type="entry name" value="IP09428P-RELATED"/>
    <property type="match status" value="1"/>
</dbReference>
<keyword evidence="2 5" id="KW-0479">Metal-binding</keyword>
<proteinExistence type="predicted"/>
<organism evidence="9 10">
    <name type="scientific">Albugo candida</name>
    <dbReference type="NCBI Taxonomy" id="65357"/>
    <lineage>
        <taxon>Eukaryota</taxon>
        <taxon>Sar</taxon>
        <taxon>Stramenopiles</taxon>
        <taxon>Oomycota</taxon>
        <taxon>Peronosporomycetes</taxon>
        <taxon>Albuginales</taxon>
        <taxon>Albuginaceae</taxon>
        <taxon>Albugo</taxon>
    </lineage>
</organism>
<dbReference type="Gene3D" id="4.10.1000.10">
    <property type="entry name" value="Zinc finger, CCCH-type"/>
    <property type="match status" value="1"/>
</dbReference>
<dbReference type="OrthoDB" id="411372at2759"/>
<protein>
    <recommendedName>
        <fullName evidence="11">RING-type E3 ubiquitin transferase</fullName>
    </recommendedName>
</protein>
<dbReference type="EMBL" id="CAIX01000173">
    <property type="protein sequence ID" value="CCI47510.1"/>
    <property type="molecule type" value="Genomic_DNA"/>
</dbReference>
<dbReference type="Pfam" id="PF00097">
    <property type="entry name" value="zf-C3HC4"/>
    <property type="match status" value="1"/>
</dbReference>
<dbReference type="SUPFAM" id="SSF90229">
    <property type="entry name" value="CCCH zinc finger"/>
    <property type="match status" value="1"/>
</dbReference>
<dbReference type="AlphaFoldDB" id="A0A024GLX5"/>
<accession>A0A024GLX5</accession>
<feature type="domain" description="C3H1-type" evidence="8">
    <location>
        <begin position="232"/>
        <end position="260"/>
    </location>
</feature>
<evidence type="ECO:0000256" key="1">
    <source>
        <dbReference type="ARBA" id="ARBA00022679"/>
    </source>
</evidence>
<evidence type="ECO:0008006" key="11">
    <source>
        <dbReference type="Google" id="ProtNLM"/>
    </source>
</evidence>
<evidence type="ECO:0000256" key="4">
    <source>
        <dbReference type="ARBA" id="ARBA00022833"/>
    </source>
</evidence>
<dbReference type="Gene3D" id="3.30.40.10">
    <property type="entry name" value="Zinc/RING finger domain, C3HC4 (zinc finger)"/>
    <property type="match status" value="1"/>
</dbReference>
<feature type="domain" description="C3H1-type" evidence="8">
    <location>
        <begin position="97"/>
        <end position="124"/>
    </location>
</feature>
<dbReference type="GO" id="GO:0000209">
    <property type="term" value="P:protein polyubiquitination"/>
    <property type="evidence" value="ECO:0007669"/>
    <property type="project" value="InterPro"/>
</dbReference>
<dbReference type="InterPro" id="IPR013083">
    <property type="entry name" value="Znf_RING/FYVE/PHD"/>
</dbReference>
<dbReference type="SMART" id="SM00184">
    <property type="entry name" value="RING"/>
    <property type="match status" value="1"/>
</dbReference>
<dbReference type="Proteomes" id="UP000053237">
    <property type="component" value="Unassembled WGS sequence"/>
</dbReference>
<feature type="domain" description="RING-type" evidence="7">
    <location>
        <begin position="153"/>
        <end position="203"/>
    </location>
</feature>
<dbReference type="GO" id="GO:0061630">
    <property type="term" value="F:ubiquitin protein ligase activity"/>
    <property type="evidence" value="ECO:0007669"/>
    <property type="project" value="InterPro"/>
</dbReference>
<evidence type="ECO:0000313" key="9">
    <source>
        <dbReference type="EMBL" id="CCI47510.1"/>
    </source>
</evidence>
<dbReference type="SUPFAM" id="SSF57850">
    <property type="entry name" value="RING/U-box"/>
    <property type="match status" value="1"/>
</dbReference>
<dbReference type="Pfam" id="PF14608">
    <property type="entry name" value="zf-CCCH_2"/>
    <property type="match status" value="3"/>
</dbReference>
<dbReference type="InterPro" id="IPR001841">
    <property type="entry name" value="Znf_RING"/>
</dbReference>
<evidence type="ECO:0000259" key="7">
    <source>
        <dbReference type="PROSITE" id="PS50089"/>
    </source>
</evidence>
<dbReference type="PANTHER" id="PTHR11224">
    <property type="entry name" value="MAKORIN-RELATED"/>
    <property type="match status" value="1"/>
</dbReference>
<evidence type="ECO:0000259" key="8">
    <source>
        <dbReference type="PROSITE" id="PS50103"/>
    </source>
</evidence>
<feature type="zinc finger region" description="C3H1-type" evidence="5">
    <location>
        <begin position="97"/>
        <end position="124"/>
    </location>
</feature>
<reference evidence="9 10" key="1">
    <citation type="submission" date="2012-05" db="EMBL/GenBank/DDBJ databases">
        <title>Recombination and specialization in a pathogen metapopulation.</title>
        <authorList>
            <person name="Gardiner A."/>
            <person name="Kemen E."/>
            <person name="Schultz-Larsen T."/>
            <person name="MacLean D."/>
            <person name="Van Oosterhout C."/>
            <person name="Jones J.D.G."/>
        </authorList>
    </citation>
    <scope>NUCLEOTIDE SEQUENCE [LARGE SCALE GENOMIC DNA]</scope>
    <source>
        <strain evidence="9 10">Ac Nc2</strain>
    </source>
</reference>
<feature type="zinc finger region" description="C3H1-type" evidence="5">
    <location>
        <begin position="54"/>
        <end position="81"/>
    </location>
</feature>
<dbReference type="PROSITE" id="PS50103">
    <property type="entry name" value="ZF_C3H1"/>
    <property type="match status" value="3"/>
</dbReference>
<dbReference type="PROSITE" id="PS50089">
    <property type="entry name" value="ZF_RING_2"/>
    <property type="match status" value="1"/>
</dbReference>
<dbReference type="PROSITE" id="PS00518">
    <property type="entry name" value="ZF_RING_1"/>
    <property type="match status" value="1"/>
</dbReference>
<keyword evidence="4 5" id="KW-0862">Zinc</keyword>
<evidence type="ECO:0000313" key="10">
    <source>
        <dbReference type="Proteomes" id="UP000053237"/>
    </source>
</evidence>
<comment type="caution">
    <text evidence="9">The sequence shown here is derived from an EMBL/GenBank/DDBJ whole genome shotgun (WGS) entry which is preliminary data.</text>
</comment>
<evidence type="ECO:0000256" key="6">
    <source>
        <dbReference type="SAM" id="MobiDB-lite"/>
    </source>
</evidence>
<dbReference type="CDD" id="cd16521">
    <property type="entry name" value="RING-HC_MKRN"/>
    <property type="match status" value="1"/>
</dbReference>
<feature type="domain" description="C3H1-type" evidence="8">
    <location>
        <begin position="54"/>
        <end position="81"/>
    </location>
</feature>
<dbReference type="InParanoid" id="A0A024GLX5"/>
<evidence type="ECO:0000256" key="5">
    <source>
        <dbReference type="PROSITE-ProRule" id="PRU00723"/>
    </source>
</evidence>
<keyword evidence="3 5" id="KW-0863">Zinc-finger</keyword>
<feature type="region of interest" description="Disordered" evidence="6">
    <location>
        <begin position="34"/>
        <end position="53"/>
    </location>
</feature>